<comment type="caution">
    <text evidence="1">The sequence shown here is derived from an EMBL/GenBank/DDBJ whole genome shotgun (WGS) entry which is preliminary data.</text>
</comment>
<accession>A0A2H0YV32</accession>
<dbReference type="EMBL" id="PEXV01000072">
    <property type="protein sequence ID" value="PIS41612.1"/>
    <property type="molecule type" value="Genomic_DNA"/>
</dbReference>
<dbReference type="Proteomes" id="UP000228711">
    <property type="component" value="Unassembled WGS sequence"/>
</dbReference>
<protein>
    <submittedName>
        <fullName evidence="1">Uncharacterized protein</fullName>
    </submittedName>
</protein>
<reference evidence="2" key="1">
    <citation type="submission" date="2017-09" db="EMBL/GenBank/DDBJ databases">
        <title>Depth-based differentiation of microbial function through sediment-hosted aquifers and enrichment of novel symbionts in the deep terrestrial subsurface.</title>
        <authorList>
            <person name="Probst A.J."/>
            <person name="Ladd B."/>
            <person name="Jarett J.K."/>
            <person name="Geller-Mcgrath D.E."/>
            <person name="Sieber C.M.K."/>
            <person name="Emerson J.B."/>
            <person name="Anantharaman K."/>
            <person name="Thomas B.C."/>
            <person name="Malmstrom R."/>
            <person name="Stieglmeier M."/>
            <person name="Klingl A."/>
            <person name="Woyke T."/>
            <person name="Ryan C.M."/>
            <person name="Banfield J.F."/>
        </authorList>
    </citation>
    <scope>NUCLEOTIDE SEQUENCE [LARGE SCALE GENOMIC DNA]</scope>
</reference>
<feature type="non-terminal residue" evidence="1">
    <location>
        <position position="1"/>
    </location>
</feature>
<gene>
    <name evidence="1" type="ORF">COT25_02110</name>
</gene>
<evidence type="ECO:0000313" key="2">
    <source>
        <dbReference type="Proteomes" id="UP000228711"/>
    </source>
</evidence>
<organism evidence="1 2">
    <name type="scientific">Candidatus Kerfeldbacteria bacterium CG08_land_8_20_14_0_20_42_7</name>
    <dbReference type="NCBI Taxonomy" id="2014245"/>
    <lineage>
        <taxon>Bacteria</taxon>
        <taxon>Candidatus Kerfeldiibacteriota</taxon>
    </lineage>
</organism>
<sequence length="117" mass="13650">TQKRNRRDIYMKRTTRQIVLHWFLSILNARRSRPNTAKEESLFAELSLGFSDPQTLCMELSEKLSLPDIPSNYRRQIPTTLDTQDPPIPPMNRSARLDLTVGQFADKIAIWITHTLR</sequence>
<evidence type="ECO:0000313" key="1">
    <source>
        <dbReference type="EMBL" id="PIS41612.1"/>
    </source>
</evidence>
<name>A0A2H0YV32_9BACT</name>
<proteinExistence type="predicted"/>
<dbReference type="AlphaFoldDB" id="A0A2H0YV32"/>